<keyword evidence="2" id="KW-1185">Reference proteome</keyword>
<accession>A0AAD8XUZ0</accession>
<organism evidence="1 2">
    <name type="scientific">Skeletonema marinoi</name>
    <dbReference type="NCBI Taxonomy" id="267567"/>
    <lineage>
        <taxon>Eukaryota</taxon>
        <taxon>Sar</taxon>
        <taxon>Stramenopiles</taxon>
        <taxon>Ochrophyta</taxon>
        <taxon>Bacillariophyta</taxon>
        <taxon>Coscinodiscophyceae</taxon>
        <taxon>Thalassiosirophycidae</taxon>
        <taxon>Thalassiosirales</taxon>
        <taxon>Skeletonemataceae</taxon>
        <taxon>Skeletonema</taxon>
        <taxon>Skeletonema marinoi-dohrnii complex</taxon>
    </lineage>
</organism>
<dbReference type="AlphaFoldDB" id="A0AAD8XUZ0"/>
<protein>
    <submittedName>
        <fullName evidence="1">Uncharacterized protein</fullName>
    </submittedName>
</protein>
<evidence type="ECO:0000313" key="2">
    <source>
        <dbReference type="Proteomes" id="UP001224775"/>
    </source>
</evidence>
<gene>
    <name evidence="1" type="ORF">QTG54_015156</name>
</gene>
<proteinExistence type="predicted"/>
<sequence>MKTKMKPCTYLGLIRSSRLESEQYMAEAKRSFLREQTLAQNLAKFDRFVNGDIGEKHGQKRDCKEDAMGTEQLTAKAEVESYAEDEKEANDDGSTYAYEYGVKCKTSNVIFSRIRLSRAQAKQVKAFQNVDDEYTNKRGWRNNPHAHDVSDDYDDEESMSHHSLATTRAQVRSQLSHTMMIEDEDENDTTFGEFVVEAVAESFCSVVTCKGLFSDDVCFSEKQKNNSKYYYCDDDETCFTAATGCSTVATGLTGCSNSSSEEDHQ</sequence>
<reference evidence="1" key="1">
    <citation type="submission" date="2023-06" db="EMBL/GenBank/DDBJ databases">
        <title>Survivors Of The Sea: Transcriptome response of Skeletonema marinoi to long-term dormancy.</title>
        <authorList>
            <person name="Pinder M.I.M."/>
            <person name="Kourtchenko O."/>
            <person name="Robertson E.K."/>
            <person name="Larsson T."/>
            <person name="Maumus F."/>
            <person name="Osuna-Cruz C.M."/>
            <person name="Vancaester E."/>
            <person name="Stenow R."/>
            <person name="Vandepoele K."/>
            <person name="Ploug H."/>
            <person name="Bruchert V."/>
            <person name="Godhe A."/>
            <person name="Topel M."/>
        </authorList>
    </citation>
    <scope>NUCLEOTIDE SEQUENCE</scope>
    <source>
        <strain evidence="1">R05AC</strain>
    </source>
</reference>
<evidence type="ECO:0000313" key="1">
    <source>
        <dbReference type="EMBL" id="KAK1734153.1"/>
    </source>
</evidence>
<comment type="caution">
    <text evidence="1">The sequence shown here is derived from an EMBL/GenBank/DDBJ whole genome shotgun (WGS) entry which is preliminary data.</text>
</comment>
<name>A0AAD8XUZ0_9STRA</name>
<dbReference type="EMBL" id="JATAAI010000041">
    <property type="protein sequence ID" value="KAK1734153.1"/>
    <property type="molecule type" value="Genomic_DNA"/>
</dbReference>
<dbReference type="Proteomes" id="UP001224775">
    <property type="component" value="Unassembled WGS sequence"/>
</dbReference>